<evidence type="ECO:0000313" key="3">
    <source>
        <dbReference type="EMBL" id="KOH44553.1"/>
    </source>
</evidence>
<dbReference type="SUPFAM" id="SSF56954">
    <property type="entry name" value="Outer membrane efflux proteins (OEP)"/>
    <property type="match status" value="1"/>
</dbReference>
<dbReference type="Proteomes" id="UP000036958">
    <property type="component" value="Unassembled WGS sequence"/>
</dbReference>
<dbReference type="Gene3D" id="1.20.1600.10">
    <property type="entry name" value="Outer membrane efflux proteins (OEP)"/>
    <property type="match status" value="1"/>
</dbReference>
<dbReference type="AlphaFoldDB" id="A0A0L8V860"/>
<dbReference type="STRING" id="1409788.NC99_26320"/>
<evidence type="ECO:0000313" key="4">
    <source>
        <dbReference type="Proteomes" id="UP000036958"/>
    </source>
</evidence>
<dbReference type="EMBL" id="LGIA01000160">
    <property type="protein sequence ID" value="KOH44553.1"/>
    <property type="molecule type" value="Genomic_DNA"/>
</dbReference>
<keyword evidence="4" id="KW-1185">Reference proteome</keyword>
<feature type="signal peptide" evidence="2">
    <location>
        <begin position="1"/>
        <end position="18"/>
    </location>
</feature>
<evidence type="ECO:0000256" key="2">
    <source>
        <dbReference type="SAM" id="SignalP"/>
    </source>
</evidence>
<reference evidence="4" key="1">
    <citation type="submission" date="2015-07" db="EMBL/GenBank/DDBJ databases">
        <title>Genome sequencing of Sunxiuqinia dokdonensis strain SK.</title>
        <authorList>
            <person name="Ahn S."/>
            <person name="Kim B.-C."/>
        </authorList>
    </citation>
    <scope>NUCLEOTIDE SEQUENCE [LARGE SCALE GENOMIC DNA]</scope>
    <source>
        <strain evidence="4">SK</strain>
    </source>
</reference>
<protein>
    <recommendedName>
        <fullName evidence="5">Transporter</fullName>
    </recommendedName>
</protein>
<dbReference type="GO" id="GO:0015562">
    <property type="term" value="F:efflux transmembrane transporter activity"/>
    <property type="evidence" value="ECO:0007669"/>
    <property type="project" value="InterPro"/>
</dbReference>
<sequence length="390" mass="45025">MKILILMLSSLISLTALPQQGVDEFLKLVEQNNKELLAARKLAEAEKSGFQTGLTPDNPTIEYGHFPGNHDAMGTKTTYGISQSFDFPTVYSAKKKLADSQSQLSELEYQLFRRDKLLEAKLKFYDYAFLLQKKEEYQDRLEHSNRLYQSYQTNFDRGNTSILDLNKAKIQNLKIKSSYQLVLQEIESASQELELLAGVPLQQANAVQLSAPNLPPLPEVLEEVRAKQPELHYFTQTQKVADLNIKLARQNWLPNLQLTYEGEKVPEGTYRGLRAGIAIPLWKDKNTVQHAQALALFEESRYQSRITSIMNETTKRYQQAATYANIRREYQKTLEASANVNFLDKALKLGHISVIEYFNELAFYYETRDAFLEIEKNYYQFMARLWAFQL</sequence>
<gene>
    <name evidence="3" type="ORF">NC99_26320</name>
</gene>
<dbReference type="PANTHER" id="PTHR30203">
    <property type="entry name" value="OUTER MEMBRANE CATION EFFLUX PROTEIN"/>
    <property type="match status" value="1"/>
</dbReference>
<evidence type="ECO:0000256" key="1">
    <source>
        <dbReference type="SAM" id="Coils"/>
    </source>
</evidence>
<keyword evidence="1" id="KW-0175">Coiled coil</keyword>
<comment type="caution">
    <text evidence="3">The sequence shown here is derived from an EMBL/GenBank/DDBJ whole genome shotgun (WGS) entry which is preliminary data.</text>
</comment>
<feature type="chain" id="PRO_5005591669" description="Transporter" evidence="2">
    <location>
        <begin position="19"/>
        <end position="390"/>
    </location>
</feature>
<evidence type="ECO:0008006" key="5">
    <source>
        <dbReference type="Google" id="ProtNLM"/>
    </source>
</evidence>
<proteinExistence type="predicted"/>
<dbReference type="RefSeq" id="WP_053184027.1">
    <property type="nucleotide sequence ID" value="NZ_LGIA01000160.1"/>
</dbReference>
<dbReference type="OrthoDB" id="712316at2"/>
<dbReference type="InterPro" id="IPR010131">
    <property type="entry name" value="MdtP/NodT-like"/>
</dbReference>
<accession>A0A0L8V860</accession>
<organism evidence="3 4">
    <name type="scientific">Sunxiuqinia dokdonensis</name>
    <dbReference type="NCBI Taxonomy" id="1409788"/>
    <lineage>
        <taxon>Bacteria</taxon>
        <taxon>Pseudomonadati</taxon>
        <taxon>Bacteroidota</taxon>
        <taxon>Bacteroidia</taxon>
        <taxon>Marinilabiliales</taxon>
        <taxon>Prolixibacteraceae</taxon>
        <taxon>Sunxiuqinia</taxon>
    </lineage>
</organism>
<feature type="coiled-coil region" evidence="1">
    <location>
        <begin position="127"/>
        <end position="154"/>
    </location>
</feature>
<dbReference type="PANTHER" id="PTHR30203:SF24">
    <property type="entry name" value="BLR4935 PROTEIN"/>
    <property type="match status" value="1"/>
</dbReference>
<name>A0A0L8V860_9BACT</name>
<keyword evidence="2" id="KW-0732">Signal</keyword>